<evidence type="ECO:0000313" key="2">
    <source>
        <dbReference type="EMBL" id="ADQ79724.1"/>
    </source>
</evidence>
<dbReference type="AlphaFoldDB" id="E4T4T0"/>
<proteinExistence type="predicted"/>
<dbReference type="EMBL" id="CP002345">
    <property type="protein sequence ID" value="ADQ79724.1"/>
    <property type="molecule type" value="Genomic_DNA"/>
</dbReference>
<dbReference type="STRING" id="694427.Palpr_1579"/>
<dbReference type="RefSeq" id="WP_013445093.1">
    <property type="nucleotide sequence ID" value="NC_014734.1"/>
</dbReference>
<name>E4T4T0_PALPW</name>
<sequence>MIAKISSPFGDNTTLLKKISYNVTKIEVGKGEYLYDNFFENDIHKLFVEMKEVGEMNDRVDKKFIEVSLNLTPGEQIDNDKFLQLGKEYMQRMGYGNCCYAVIRHSDREHKHLHILSTTVDYDGIHVSNSYDWRKSQELSRDLEKKYGLKEVEYNKFNSKSLSKIKEREYYFSNALDKGLRNFSTKTELLELLSDEAKLIQNNQLSNTELEILLGKNVYNEVGNVLEKNNLFVSLYKEELLQQLDMCYTSSKNKYDFFERVHAAGLYVRTIADKDGKQKLTYGLPNANIYFKENRLPQKYRYAAISNFMTTRAMSTDEQKNAIASKVIVALNNSNSFESYLIELDKIGVNAMLHQNTGGIYGISFQLKDIEGAEIIKASEITTNRRFSFFNITRYFSGEATPLNDLLKVGTIVKQSSMSEEAQKTHIRNQVILTLPSAKSIEDLIEKLSEKGISLWVRKSKSAEVKGFSFKMKNCTDAIPIKARDISANFDKELFIAVQGLQANHNNDTMNRFMNKVEHGDFNGSNIPILQERVEFSDVGGVSGNLQNDDAPLSKKKKKKNNIDFKGKVEL</sequence>
<feature type="domain" description="MobA/VirD2-like nuclease" evidence="1">
    <location>
        <begin position="28"/>
        <end position="149"/>
    </location>
</feature>
<dbReference type="Proteomes" id="UP000008718">
    <property type="component" value="Chromosome"/>
</dbReference>
<keyword evidence="3" id="KW-1185">Reference proteome</keyword>
<protein>
    <submittedName>
        <fullName evidence="2">Relaxase/mobilization nuclease family protein</fullName>
    </submittedName>
</protein>
<dbReference type="InterPro" id="IPR005094">
    <property type="entry name" value="Endonuclease_MobA/VirD2"/>
</dbReference>
<dbReference type="KEGG" id="ppn:Palpr_1579"/>
<dbReference type="eggNOG" id="COG3843">
    <property type="taxonomic scope" value="Bacteria"/>
</dbReference>
<evidence type="ECO:0000259" key="1">
    <source>
        <dbReference type="Pfam" id="PF03432"/>
    </source>
</evidence>
<dbReference type="OrthoDB" id="3035232at2"/>
<dbReference type="Pfam" id="PF03432">
    <property type="entry name" value="Relaxase"/>
    <property type="match status" value="1"/>
</dbReference>
<gene>
    <name evidence="2" type="ordered locus">Palpr_1579</name>
</gene>
<organism evidence="2 3">
    <name type="scientific">Paludibacter propionicigenes (strain DSM 17365 / JCM 13257 / WB4)</name>
    <dbReference type="NCBI Taxonomy" id="694427"/>
    <lineage>
        <taxon>Bacteria</taxon>
        <taxon>Pseudomonadati</taxon>
        <taxon>Bacteroidota</taxon>
        <taxon>Bacteroidia</taxon>
        <taxon>Bacteroidales</taxon>
        <taxon>Paludibacteraceae</taxon>
        <taxon>Paludibacter</taxon>
    </lineage>
</organism>
<evidence type="ECO:0000313" key="3">
    <source>
        <dbReference type="Proteomes" id="UP000008718"/>
    </source>
</evidence>
<accession>E4T4T0</accession>
<reference key="1">
    <citation type="submission" date="2010-11" db="EMBL/GenBank/DDBJ databases">
        <title>The complete genome of Paludibacter propionicigenes DSM 17365.</title>
        <authorList>
            <consortium name="US DOE Joint Genome Institute (JGI-PGF)"/>
            <person name="Lucas S."/>
            <person name="Copeland A."/>
            <person name="Lapidus A."/>
            <person name="Bruce D."/>
            <person name="Goodwin L."/>
            <person name="Pitluck S."/>
            <person name="Kyrpides N."/>
            <person name="Mavromatis K."/>
            <person name="Ivanova N."/>
            <person name="Munk A.C."/>
            <person name="Brettin T."/>
            <person name="Detter J.C."/>
            <person name="Han C."/>
            <person name="Tapia R."/>
            <person name="Land M."/>
            <person name="Hauser L."/>
            <person name="Markowitz V."/>
            <person name="Cheng J.-F."/>
            <person name="Hugenholtz P."/>
            <person name="Woyke T."/>
            <person name="Wu D."/>
            <person name="Gronow S."/>
            <person name="Wellnitz S."/>
            <person name="Brambilla E."/>
            <person name="Klenk H.-P."/>
            <person name="Eisen J.A."/>
        </authorList>
    </citation>
    <scope>NUCLEOTIDE SEQUENCE</scope>
    <source>
        <strain>WB4</strain>
    </source>
</reference>
<dbReference type="HOGENOM" id="CLU_477214_0_0_10"/>
<reference evidence="2 3" key="2">
    <citation type="journal article" date="2011" name="Stand. Genomic Sci.">
        <title>Complete genome sequence of Paludibacter propionicigenes type strain (WB4).</title>
        <authorList>
            <person name="Gronow S."/>
            <person name="Munk C."/>
            <person name="Lapidus A."/>
            <person name="Nolan M."/>
            <person name="Lucas S."/>
            <person name="Hammon N."/>
            <person name="Deshpande S."/>
            <person name="Cheng J.F."/>
            <person name="Tapia R."/>
            <person name="Han C."/>
            <person name="Goodwin L."/>
            <person name="Pitluck S."/>
            <person name="Liolios K."/>
            <person name="Ivanova N."/>
            <person name="Mavromatis K."/>
            <person name="Mikhailova N."/>
            <person name="Pati A."/>
            <person name="Chen A."/>
            <person name="Palaniappan K."/>
            <person name="Land M."/>
            <person name="Hauser L."/>
            <person name="Chang Y.J."/>
            <person name="Jeffries C.D."/>
            <person name="Brambilla E."/>
            <person name="Rohde M."/>
            <person name="Goker M."/>
            <person name="Detter J.C."/>
            <person name="Woyke T."/>
            <person name="Bristow J."/>
            <person name="Eisen J.A."/>
            <person name="Markowitz V."/>
            <person name="Hugenholtz P."/>
            <person name="Kyrpides N.C."/>
            <person name="Klenk H.P."/>
        </authorList>
    </citation>
    <scope>NUCLEOTIDE SEQUENCE [LARGE SCALE GENOMIC DNA]</scope>
    <source>
        <strain evidence="3">DSM 17365 / JCM 13257 / WB4</strain>
    </source>
</reference>